<comment type="subcellular location">
    <subcellularLocation>
        <location evidence="1">Cell membrane</location>
        <topology evidence="1">Multi-pass membrane protein</topology>
    </subcellularLocation>
</comment>
<evidence type="ECO:0000259" key="12">
    <source>
        <dbReference type="Pfam" id="PF00999"/>
    </source>
</evidence>
<dbReference type="Pfam" id="PF00999">
    <property type="entry name" value="Na_H_Exchanger"/>
    <property type="match status" value="1"/>
</dbReference>
<keyword evidence="8" id="KW-0406">Ion transport</keyword>
<dbReference type="GO" id="GO:0015386">
    <property type="term" value="F:potassium:proton antiporter activity"/>
    <property type="evidence" value="ECO:0007669"/>
    <property type="project" value="TreeGrafter"/>
</dbReference>
<feature type="transmembrane region" description="Helical" evidence="11">
    <location>
        <begin position="319"/>
        <end position="342"/>
    </location>
</feature>
<feature type="transmembrane region" description="Helical" evidence="11">
    <location>
        <begin position="72"/>
        <end position="90"/>
    </location>
</feature>
<feature type="domain" description="Cation/H+ exchanger transmembrane" evidence="12">
    <location>
        <begin position="14"/>
        <end position="406"/>
    </location>
</feature>
<dbReference type="EMBL" id="LAZR01036438">
    <property type="protein sequence ID" value="KKL24837.1"/>
    <property type="molecule type" value="Genomic_DNA"/>
</dbReference>
<keyword evidence="4" id="KW-1003">Cell membrane</keyword>
<feature type="transmembrane region" description="Helical" evidence="11">
    <location>
        <begin position="131"/>
        <end position="151"/>
    </location>
</feature>
<dbReference type="PANTHER" id="PTHR10110:SF195">
    <property type="entry name" value="NA(+)_H(+) ANTIPORTER NHAS2"/>
    <property type="match status" value="1"/>
</dbReference>
<evidence type="ECO:0000256" key="11">
    <source>
        <dbReference type="SAM" id="Phobius"/>
    </source>
</evidence>
<feature type="transmembrane region" description="Helical" evidence="11">
    <location>
        <begin position="102"/>
        <end position="125"/>
    </location>
</feature>
<feature type="transmembrane region" description="Helical" evidence="11">
    <location>
        <begin position="199"/>
        <end position="225"/>
    </location>
</feature>
<evidence type="ECO:0000256" key="1">
    <source>
        <dbReference type="ARBA" id="ARBA00004651"/>
    </source>
</evidence>
<dbReference type="InterPro" id="IPR018422">
    <property type="entry name" value="Cation/H_exchanger_CPA1"/>
</dbReference>
<name>A0A0F9CEK6_9ZZZZ</name>
<evidence type="ECO:0000256" key="5">
    <source>
        <dbReference type="ARBA" id="ARBA00022692"/>
    </source>
</evidence>
<dbReference type="GO" id="GO:0015385">
    <property type="term" value="F:sodium:proton antiporter activity"/>
    <property type="evidence" value="ECO:0007669"/>
    <property type="project" value="InterPro"/>
</dbReference>
<evidence type="ECO:0000256" key="9">
    <source>
        <dbReference type="ARBA" id="ARBA00023136"/>
    </source>
</evidence>
<dbReference type="GO" id="GO:0051453">
    <property type="term" value="P:regulation of intracellular pH"/>
    <property type="evidence" value="ECO:0007669"/>
    <property type="project" value="TreeGrafter"/>
</dbReference>
<protein>
    <recommendedName>
        <fullName evidence="12">Cation/H+ exchanger transmembrane domain-containing protein</fullName>
    </recommendedName>
</protein>
<feature type="transmembrane region" description="Helical" evidence="11">
    <location>
        <begin position="6"/>
        <end position="24"/>
    </location>
</feature>
<dbReference type="AlphaFoldDB" id="A0A0F9CEK6"/>
<dbReference type="GO" id="GO:0005886">
    <property type="term" value="C:plasma membrane"/>
    <property type="evidence" value="ECO:0007669"/>
    <property type="project" value="UniProtKB-SubCell"/>
</dbReference>
<evidence type="ECO:0000256" key="2">
    <source>
        <dbReference type="ARBA" id="ARBA00022448"/>
    </source>
</evidence>
<keyword evidence="9 11" id="KW-0472">Membrane</keyword>
<keyword evidence="6 11" id="KW-1133">Transmembrane helix</keyword>
<keyword evidence="3" id="KW-0050">Antiport</keyword>
<dbReference type="PANTHER" id="PTHR10110">
    <property type="entry name" value="SODIUM/HYDROGEN EXCHANGER"/>
    <property type="match status" value="1"/>
</dbReference>
<evidence type="ECO:0000313" key="13">
    <source>
        <dbReference type="EMBL" id="KKL24837.1"/>
    </source>
</evidence>
<dbReference type="InterPro" id="IPR006153">
    <property type="entry name" value="Cation/H_exchanger_TM"/>
</dbReference>
<feature type="transmembrane region" description="Helical" evidence="11">
    <location>
        <begin position="172"/>
        <end position="193"/>
    </location>
</feature>
<feature type="transmembrane region" description="Helical" evidence="11">
    <location>
        <begin position="354"/>
        <end position="376"/>
    </location>
</feature>
<keyword evidence="2" id="KW-0813">Transport</keyword>
<reference evidence="13" key="1">
    <citation type="journal article" date="2015" name="Nature">
        <title>Complex archaea that bridge the gap between prokaryotes and eukaryotes.</title>
        <authorList>
            <person name="Spang A."/>
            <person name="Saw J.H."/>
            <person name="Jorgensen S.L."/>
            <person name="Zaremba-Niedzwiedzka K."/>
            <person name="Martijn J."/>
            <person name="Lind A.E."/>
            <person name="van Eijk R."/>
            <person name="Schleper C."/>
            <person name="Guy L."/>
            <person name="Ettema T.J."/>
        </authorList>
    </citation>
    <scope>NUCLEOTIDE SEQUENCE</scope>
</reference>
<evidence type="ECO:0000256" key="3">
    <source>
        <dbReference type="ARBA" id="ARBA00022449"/>
    </source>
</evidence>
<keyword evidence="7" id="KW-0915">Sodium</keyword>
<feature type="transmembrane region" description="Helical" evidence="11">
    <location>
        <begin position="382"/>
        <end position="402"/>
    </location>
</feature>
<keyword evidence="5 11" id="KW-0812">Transmembrane</keyword>
<organism evidence="13">
    <name type="scientific">marine sediment metagenome</name>
    <dbReference type="NCBI Taxonomy" id="412755"/>
    <lineage>
        <taxon>unclassified sequences</taxon>
        <taxon>metagenomes</taxon>
        <taxon>ecological metagenomes</taxon>
    </lineage>
</organism>
<dbReference type="Gene3D" id="6.10.140.1330">
    <property type="match status" value="1"/>
</dbReference>
<proteinExistence type="predicted"/>
<sequence>MEVLDLAALLLCLAAVFSYINFRFIGLPTTIGIMLIAMIMSLSLVVLGFFGFEAIHDKAASVLEGIDFNKTLMHGMLSFLLFAGALNVNLEDLARHKWIISILATFGVVMTTFIVGGVAWIVFWFVGIELPFIYCLLFGSLIAPTDPVAVIGILKNAGVPKSLETKITGESLFNDGIAVVVFLVIMGIVTGGHEVTAKHIILLFIVEAIGGAIFGLAIGWLAYWMLKSVDNYQVEVLLTLALVMGGYGLANAIHISGPIAIVVAGILIGNKGRFLAMSERTREHLDSFWELMDEIFNAVLFLLIGLEVLLLTINGSYLIAGLVMIPVVLAARFISVGLPVTFMRLLRDFSPHAVKIMTWGGLRGGISVALALSIPRGPGREALITVTYIIVVFSILVQGLTLKRLVTSKKLTE</sequence>
<evidence type="ECO:0000256" key="8">
    <source>
        <dbReference type="ARBA" id="ARBA00023065"/>
    </source>
</evidence>
<accession>A0A0F9CEK6</accession>
<feature type="transmembrane region" description="Helical" evidence="11">
    <location>
        <begin position="31"/>
        <end position="52"/>
    </location>
</feature>
<evidence type="ECO:0000256" key="7">
    <source>
        <dbReference type="ARBA" id="ARBA00023053"/>
    </source>
</evidence>
<feature type="transmembrane region" description="Helical" evidence="11">
    <location>
        <begin position="295"/>
        <end position="313"/>
    </location>
</feature>
<keyword evidence="10" id="KW-0739">Sodium transport</keyword>
<feature type="transmembrane region" description="Helical" evidence="11">
    <location>
        <begin position="232"/>
        <end position="249"/>
    </location>
</feature>
<comment type="caution">
    <text evidence="13">The sequence shown here is derived from an EMBL/GenBank/DDBJ whole genome shotgun (WGS) entry which is preliminary data.</text>
</comment>
<evidence type="ECO:0000256" key="6">
    <source>
        <dbReference type="ARBA" id="ARBA00022989"/>
    </source>
</evidence>
<gene>
    <name evidence="13" type="ORF">LCGC14_2411330</name>
</gene>
<evidence type="ECO:0000256" key="4">
    <source>
        <dbReference type="ARBA" id="ARBA00022475"/>
    </source>
</evidence>
<evidence type="ECO:0000256" key="10">
    <source>
        <dbReference type="ARBA" id="ARBA00023201"/>
    </source>
</evidence>
<dbReference type="GO" id="GO:0098719">
    <property type="term" value="P:sodium ion import across plasma membrane"/>
    <property type="evidence" value="ECO:0007669"/>
    <property type="project" value="TreeGrafter"/>
</dbReference>